<evidence type="ECO:0000313" key="1">
    <source>
        <dbReference type="EMBL" id="TAI47584.1"/>
    </source>
</evidence>
<accession>A0A4Q8QD21</accession>
<dbReference type="Proteomes" id="UP000291981">
    <property type="component" value="Unassembled WGS sequence"/>
</dbReference>
<dbReference type="EMBL" id="SGIU01000002">
    <property type="protein sequence ID" value="TAI47584.1"/>
    <property type="molecule type" value="Genomic_DNA"/>
</dbReference>
<evidence type="ECO:0000313" key="2">
    <source>
        <dbReference type="Proteomes" id="UP000291981"/>
    </source>
</evidence>
<reference evidence="1 2" key="1">
    <citation type="submission" date="2019-02" db="EMBL/GenBank/DDBJ databases">
        <title>Draft genome sequence of Muricauda sp. 176CP4-71.</title>
        <authorList>
            <person name="Park J.-S."/>
        </authorList>
    </citation>
    <scope>NUCLEOTIDE SEQUENCE [LARGE SCALE GENOMIC DNA]</scope>
    <source>
        <strain evidence="1 2">176CP4-71</strain>
    </source>
</reference>
<name>A0A4Q8QD21_9FLAO</name>
<dbReference type="RefSeq" id="WP_130614522.1">
    <property type="nucleotide sequence ID" value="NZ_SGIU01000002.1"/>
</dbReference>
<gene>
    <name evidence="1" type="ORF">EW142_13030</name>
</gene>
<keyword evidence="2" id="KW-1185">Reference proteome</keyword>
<proteinExistence type="predicted"/>
<comment type="caution">
    <text evidence="1">The sequence shown here is derived from an EMBL/GenBank/DDBJ whole genome shotgun (WGS) entry which is preliminary data.</text>
</comment>
<protein>
    <submittedName>
        <fullName evidence="1">Uncharacterized protein</fullName>
    </submittedName>
</protein>
<dbReference type="AlphaFoldDB" id="A0A4Q8QD21"/>
<organism evidence="1 2">
    <name type="scientific">Flagellimonas allohymeniacidonis</name>
    <dbReference type="NCBI Taxonomy" id="2517819"/>
    <lineage>
        <taxon>Bacteria</taxon>
        <taxon>Pseudomonadati</taxon>
        <taxon>Bacteroidota</taxon>
        <taxon>Flavobacteriia</taxon>
        <taxon>Flavobacteriales</taxon>
        <taxon>Flavobacteriaceae</taxon>
        <taxon>Flagellimonas</taxon>
    </lineage>
</organism>
<sequence length="182" mass="20666">MKSKFLKIVLIVLFLVSCTNQNKKNDTLNDSQAWQLIYKNDPNGNAIFGSKSELLAIARKGYPIRVGWASRRKNDTTRSVEHTVNGDFLTIANGKELFVQIQPFYAQRPQLTGDTLSMTLLPIQSNWILSTNGLISNVSRDFNRDTTIAYPPSQFRYSLSWFAKVPDIPMDDVPLWNEPPAK</sequence>
<dbReference type="PROSITE" id="PS51257">
    <property type="entry name" value="PROKAR_LIPOPROTEIN"/>
    <property type="match status" value="1"/>
</dbReference>
<dbReference type="OrthoDB" id="7554093at2"/>